<dbReference type="InterPro" id="IPR002347">
    <property type="entry name" value="SDR_fam"/>
</dbReference>
<comment type="similarity">
    <text evidence="1">Belongs to the short-chain dehydrogenases/reductases (SDR) family.</text>
</comment>
<dbReference type="InterPro" id="IPR036291">
    <property type="entry name" value="NAD(P)-bd_dom_sf"/>
</dbReference>
<keyword evidence="4" id="KW-1185">Reference proteome</keyword>
<comment type="caution">
    <text evidence="3">The sequence shown here is derived from an EMBL/GenBank/DDBJ whole genome shotgun (WGS) entry which is preliminary data.</text>
</comment>
<dbReference type="PANTHER" id="PTHR44196:SF2">
    <property type="entry name" value="SHORT-CHAIN DEHYDROGENASE-RELATED"/>
    <property type="match status" value="1"/>
</dbReference>
<gene>
    <name evidence="3" type="ORF">G7Y85_04510</name>
</gene>
<keyword evidence="2" id="KW-0560">Oxidoreductase</keyword>
<sequence length="261" mass="27759">MKPDEFAIRYGPVALVTGASSGIGRAFAECLAARGMDLVVVARRTQRLEELATQLRRKYTVNVTVCPADLARPDAAQTILDATAPLDVGLLVSNAGFGFKGAFDGGDPQAMADVLMVNCHTPMLLARGFVPRLRQRGRGGILFTSSVEGLIGCPYSATYAASKAFVNSLGEALWAELAADGISVLTLCPGATDTEAPRLQGIDPATLRHLMSPEVVAALALDQIDNGPIYIPSEHYRASFGQLLAMPRRDALLAMARSMKR</sequence>
<dbReference type="PIRSF" id="PIRSF000126">
    <property type="entry name" value="11-beta-HSD1"/>
    <property type="match status" value="1"/>
</dbReference>
<dbReference type="PRINTS" id="PR00081">
    <property type="entry name" value="GDHRDH"/>
</dbReference>
<dbReference type="GO" id="GO:0016491">
    <property type="term" value="F:oxidoreductase activity"/>
    <property type="evidence" value="ECO:0007669"/>
    <property type="project" value="UniProtKB-KW"/>
</dbReference>
<dbReference type="Pfam" id="PF00106">
    <property type="entry name" value="adh_short"/>
    <property type="match status" value="1"/>
</dbReference>
<dbReference type="RefSeq" id="WP_166252451.1">
    <property type="nucleotide sequence ID" value="NZ_JAAMOW010000002.1"/>
</dbReference>
<protein>
    <submittedName>
        <fullName evidence="3">SDR family NAD(P)-dependent oxidoreductase</fullName>
    </submittedName>
</protein>
<dbReference type="PANTHER" id="PTHR44196">
    <property type="entry name" value="DEHYDROGENASE/REDUCTASE SDR FAMILY MEMBER 7B"/>
    <property type="match status" value="1"/>
</dbReference>
<dbReference type="Gene3D" id="3.40.50.720">
    <property type="entry name" value="NAD(P)-binding Rossmann-like Domain"/>
    <property type="match status" value="1"/>
</dbReference>
<evidence type="ECO:0000313" key="3">
    <source>
        <dbReference type="EMBL" id="NGY04016.1"/>
    </source>
</evidence>
<organism evidence="3 4">
    <name type="scientific">Solimonas terrae</name>
    <dbReference type="NCBI Taxonomy" id="1396819"/>
    <lineage>
        <taxon>Bacteria</taxon>
        <taxon>Pseudomonadati</taxon>
        <taxon>Pseudomonadota</taxon>
        <taxon>Gammaproteobacteria</taxon>
        <taxon>Nevskiales</taxon>
        <taxon>Nevskiaceae</taxon>
        <taxon>Solimonas</taxon>
    </lineage>
</organism>
<dbReference type="CDD" id="cd05233">
    <property type="entry name" value="SDR_c"/>
    <property type="match status" value="1"/>
</dbReference>
<dbReference type="EMBL" id="JAAMOW010000002">
    <property type="protein sequence ID" value="NGY04016.1"/>
    <property type="molecule type" value="Genomic_DNA"/>
</dbReference>
<evidence type="ECO:0000313" key="4">
    <source>
        <dbReference type="Proteomes" id="UP000472676"/>
    </source>
</evidence>
<evidence type="ECO:0000256" key="1">
    <source>
        <dbReference type="ARBA" id="ARBA00006484"/>
    </source>
</evidence>
<evidence type="ECO:0000256" key="2">
    <source>
        <dbReference type="ARBA" id="ARBA00023002"/>
    </source>
</evidence>
<dbReference type="SUPFAM" id="SSF51735">
    <property type="entry name" value="NAD(P)-binding Rossmann-fold domains"/>
    <property type="match status" value="1"/>
</dbReference>
<dbReference type="GO" id="GO:0016020">
    <property type="term" value="C:membrane"/>
    <property type="evidence" value="ECO:0007669"/>
    <property type="project" value="TreeGrafter"/>
</dbReference>
<proteinExistence type="inferred from homology"/>
<name>A0A6M2BN26_9GAMM</name>
<reference evidence="3 4" key="1">
    <citation type="journal article" date="2014" name="Int. J. Syst. Evol. Microbiol.">
        <title>Solimonas terrae sp. nov., isolated from soil.</title>
        <authorList>
            <person name="Kim S.J."/>
            <person name="Moon J.Y."/>
            <person name="Weon H.Y."/>
            <person name="Ahn J.H."/>
            <person name="Chen W.M."/>
            <person name="Kwon S.W."/>
        </authorList>
    </citation>
    <scope>NUCLEOTIDE SEQUENCE [LARGE SCALE GENOMIC DNA]</scope>
    <source>
        <strain evidence="3 4">KIS83-12</strain>
    </source>
</reference>
<accession>A0A6M2BN26</accession>
<dbReference type="AlphaFoldDB" id="A0A6M2BN26"/>
<dbReference type="Proteomes" id="UP000472676">
    <property type="component" value="Unassembled WGS sequence"/>
</dbReference>